<feature type="region of interest" description="Disordered" evidence="1">
    <location>
        <begin position="37"/>
        <end position="60"/>
    </location>
</feature>
<accession>L8WEJ0</accession>
<name>L8WEJ0_THACA</name>
<evidence type="ECO:0000313" key="3">
    <source>
        <dbReference type="Proteomes" id="UP000011668"/>
    </source>
</evidence>
<gene>
    <name evidence="2" type="ORF">AG1IA_09610</name>
</gene>
<comment type="caution">
    <text evidence="2">The sequence shown here is derived from an EMBL/GenBank/DDBJ whole genome shotgun (WGS) entry which is preliminary data.</text>
</comment>
<protein>
    <submittedName>
        <fullName evidence="2">Uncharacterized protein</fullName>
    </submittedName>
</protein>
<dbReference type="HOGENOM" id="CLU_1541143_0_0_1"/>
<evidence type="ECO:0000313" key="2">
    <source>
        <dbReference type="EMBL" id="ELU36360.1"/>
    </source>
</evidence>
<evidence type="ECO:0000256" key="1">
    <source>
        <dbReference type="SAM" id="MobiDB-lite"/>
    </source>
</evidence>
<dbReference type="EMBL" id="AFRT01003603">
    <property type="protein sequence ID" value="ELU36360.1"/>
    <property type="molecule type" value="Genomic_DNA"/>
</dbReference>
<organism evidence="2 3">
    <name type="scientific">Thanatephorus cucumeris (strain AG1-IA)</name>
    <name type="common">Rice sheath blight fungus</name>
    <name type="synonym">Rhizoctonia solani</name>
    <dbReference type="NCBI Taxonomy" id="983506"/>
    <lineage>
        <taxon>Eukaryota</taxon>
        <taxon>Fungi</taxon>
        <taxon>Dikarya</taxon>
        <taxon>Basidiomycota</taxon>
        <taxon>Agaricomycotina</taxon>
        <taxon>Agaricomycetes</taxon>
        <taxon>Cantharellales</taxon>
        <taxon>Ceratobasidiaceae</taxon>
        <taxon>Rhizoctonia</taxon>
        <taxon>Rhizoctonia solani AG-1</taxon>
    </lineage>
</organism>
<reference evidence="2 3" key="1">
    <citation type="journal article" date="2013" name="Nat. Commun.">
        <title>The evolution and pathogenic mechanisms of the rice sheath blight pathogen.</title>
        <authorList>
            <person name="Zheng A."/>
            <person name="Lin R."/>
            <person name="Xu L."/>
            <person name="Qin P."/>
            <person name="Tang C."/>
            <person name="Ai P."/>
            <person name="Zhang D."/>
            <person name="Liu Y."/>
            <person name="Sun Z."/>
            <person name="Feng H."/>
            <person name="Wang Y."/>
            <person name="Chen Y."/>
            <person name="Liang X."/>
            <person name="Fu R."/>
            <person name="Li Q."/>
            <person name="Zhang J."/>
            <person name="Yu X."/>
            <person name="Xie Z."/>
            <person name="Ding L."/>
            <person name="Guan P."/>
            <person name="Tang J."/>
            <person name="Liang Y."/>
            <person name="Wang S."/>
            <person name="Deng Q."/>
            <person name="Li S."/>
            <person name="Zhu J."/>
            <person name="Wang L."/>
            <person name="Liu H."/>
            <person name="Li P."/>
        </authorList>
    </citation>
    <scope>NUCLEOTIDE SEQUENCE [LARGE SCALE GENOMIC DNA]</scope>
    <source>
        <strain evidence="3">AG-1 IA</strain>
    </source>
</reference>
<keyword evidence="3" id="KW-1185">Reference proteome</keyword>
<dbReference type="AlphaFoldDB" id="L8WEJ0"/>
<proteinExistence type="predicted"/>
<dbReference type="Proteomes" id="UP000011668">
    <property type="component" value="Unassembled WGS sequence"/>
</dbReference>
<sequence>MVRSAMGASFRELVETILEALSCAPAQYIEEVNTSAIEGTHGRRGPLKPPEEGDAITLKSDPSNGIAVAITITVTRFNSRRGRTKGEPGISYPTQTGLSRKDATLDSRYTAGTSGSVGAVVSSDVMIPSYHSAKRGTQPSSRAIVHRQTHCIVRKMEPNKGAYICTPRPHTTKE</sequence>